<evidence type="ECO:0000313" key="4">
    <source>
        <dbReference type="Proteomes" id="UP001231189"/>
    </source>
</evidence>
<dbReference type="PANTHER" id="PTHR32133:SF266">
    <property type="entry name" value="F-BOX DOMAIN-CONTAINING PROTEIN"/>
    <property type="match status" value="1"/>
</dbReference>
<dbReference type="InterPro" id="IPR056594">
    <property type="entry name" value="AT5G49610-like_b-prop"/>
</dbReference>
<dbReference type="InterPro" id="IPR036047">
    <property type="entry name" value="F-box-like_dom_sf"/>
</dbReference>
<dbReference type="EMBL" id="JAUUTY010000004">
    <property type="protein sequence ID" value="KAK1645566.1"/>
    <property type="molecule type" value="Genomic_DNA"/>
</dbReference>
<dbReference type="PANTHER" id="PTHR32133">
    <property type="entry name" value="OS07G0120400 PROTEIN"/>
    <property type="match status" value="1"/>
</dbReference>
<evidence type="ECO:0000259" key="2">
    <source>
        <dbReference type="SMART" id="SM00256"/>
    </source>
</evidence>
<keyword evidence="4" id="KW-1185">Reference proteome</keyword>
<gene>
    <name evidence="3" type="ORF">QYE76_063371</name>
</gene>
<accession>A0AAD8S614</accession>
<reference evidence="3" key="1">
    <citation type="submission" date="2023-07" db="EMBL/GenBank/DDBJ databases">
        <title>A chromosome-level genome assembly of Lolium multiflorum.</title>
        <authorList>
            <person name="Chen Y."/>
            <person name="Copetti D."/>
            <person name="Kolliker R."/>
            <person name="Studer B."/>
        </authorList>
    </citation>
    <scope>NUCLEOTIDE SEQUENCE</scope>
    <source>
        <strain evidence="3">02402/16</strain>
        <tissue evidence="3">Leaf</tissue>
    </source>
</reference>
<dbReference type="SMART" id="SM00256">
    <property type="entry name" value="FBOX"/>
    <property type="match status" value="1"/>
</dbReference>
<sequence>MPLPRSPRLHPQIHASGNGVGMTRCVRRRRGKSPEALQSLPFNEDMLREILLRLSPQPSSLLRASAVCKHWRGLVTDPRFLRRFRAHQGKPPLLGVFETYIWNIRFRSTLDTPDRIPQERFDARDLSGSSDNVKLLGCRHGRVLLLDVERHKVIVCDPITGEHHRVATPRVFRGLYNYGAVLCAAADDDHVHGSCHSSPFKVVLMCLDGVTDFKPFSCVYSSKTRVWGNIITATDECHLADSNPGVLVNNVLYWSSKTPSPNATFLYLAGQTDDIVEFDLDRHSLAVIKGPACLNRSLAHQIIRAEDDALGLAILLHGRFEVWQRMVCCHDGGTTWLLHNSLEVHTLLGLPPQIQGPMKILGYDEDNHAIFLFVDANVYMLQLMSMQFTKLYESQYPFKCHPFASFYARAHP</sequence>
<organism evidence="3 4">
    <name type="scientific">Lolium multiflorum</name>
    <name type="common">Italian ryegrass</name>
    <name type="synonym">Lolium perenne subsp. multiflorum</name>
    <dbReference type="NCBI Taxonomy" id="4521"/>
    <lineage>
        <taxon>Eukaryota</taxon>
        <taxon>Viridiplantae</taxon>
        <taxon>Streptophyta</taxon>
        <taxon>Embryophyta</taxon>
        <taxon>Tracheophyta</taxon>
        <taxon>Spermatophyta</taxon>
        <taxon>Magnoliopsida</taxon>
        <taxon>Liliopsida</taxon>
        <taxon>Poales</taxon>
        <taxon>Poaceae</taxon>
        <taxon>BOP clade</taxon>
        <taxon>Pooideae</taxon>
        <taxon>Poodae</taxon>
        <taxon>Poeae</taxon>
        <taxon>Poeae Chloroplast Group 2 (Poeae type)</taxon>
        <taxon>Loliodinae</taxon>
        <taxon>Loliinae</taxon>
        <taxon>Lolium</taxon>
    </lineage>
</organism>
<dbReference type="AlphaFoldDB" id="A0AAD8S614"/>
<feature type="domain" description="F-box" evidence="2">
    <location>
        <begin position="42"/>
        <end position="84"/>
    </location>
</feature>
<feature type="region of interest" description="Disordered" evidence="1">
    <location>
        <begin position="1"/>
        <end position="21"/>
    </location>
</feature>
<evidence type="ECO:0000256" key="1">
    <source>
        <dbReference type="SAM" id="MobiDB-lite"/>
    </source>
</evidence>
<dbReference type="SUPFAM" id="SSF81383">
    <property type="entry name" value="F-box domain"/>
    <property type="match status" value="1"/>
</dbReference>
<dbReference type="Pfam" id="PF12937">
    <property type="entry name" value="F-box-like"/>
    <property type="match status" value="1"/>
</dbReference>
<protein>
    <recommendedName>
        <fullName evidence="2">F-box domain-containing protein</fullName>
    </recommendedName>
</protein>
<name>A0AAD8S614_LOLMU</name>
<comment type="caution">
    <text evidence="3">The sequence shown here is derived from an EMBL/GenBank/DDBJ whole genome shotgun (WGS) entry which is preliminary data.</text>
</comment>
<dbReference type="InterPro" id="IPR001810">
    <property type="entry name" value="F-box_dom"/>
</dbReference>
<dbReference type="Gene3D" id="1.20.1280.50">
    <property type="match status" value="1"/>
</dbReference>
<dbReference type="Proteomes" id="UP001231189">
    <property type="component" value="Unassembled WGS sequence"/>
</dbReference>
<proteinExistence type="predicted"/>
<evidence type="ECO:0000313" key="3">
    <source>
        <dbReference type="EMBL" id="KAK1645566.1"/>
    </source>
</evidence>
<dbReference type="Pfam" id="PF23635">
    <property type="entry name" value="Beta-prop_AT5G49610-like"/>
    <property type="match status" value="1"/>
</dbReference>